<gene>
    <name evidence="1" type="ORF">K3G42_027226</name>
</gene>
<reference evidence="1" key="1">
    <citation type="submission" date="2021-08" db="EMBL/GenBank/DDBJ databases">
        <title>The first chromosome-level gecko genome reveals the dynamic sex chromosomes of Neotropical dwarf geckos (Sphaerodactylidae: Sphaerodactylus).</title>
        <authorList>
            <person name="Pinto B.J."/>
            <person name="Keating S.E."/>
            <person name="Gamble T."/>
        </authorList>
    </citation>
    <scope>NUCLEOTIDE SEQUENCE</scope>
    <source>
        <strain evidence="1">TG3544</strain>
    </source>
</reference>
<sequence>MGSKLLFKAWFMLTGGRGSRVKKWQNELHQTAKVGGILARNVSLPKTLHANRKKHHRERKYDSRVIFCLQQVNTGEHSNIQPSISASAFYHFILLSVQTRMKCLDVGF</sequence>
<keyword evidence="2" id="KW-1185">Reference proteome</keyword>
<name>A0ACB8FRQ1_9SAUR</name>
<protein>
    <submittedName>
        <fullName evidence="1">Uncharacterized protein</fullName>
    </submittedName>
</protein>
<dbReference type="Proteomes" id="UP000827872">
    <property type="component" value="Linkage Group LG06"/>
</dbReference>
<dbReference type="EMBL" id="CM037619">
    <property type="protein sequence ID" value="KAH8008029.1"/>
    <property type="molecule type" value="Genomic_DNA"/>
</dbReference>
<organism evidence="1 2">
    <name type="scientific">Sphaerodactylus townsendi</name>
    <dbReference type="NCBI Taxonomy" id="933632"/>
    <lineage>
        <taxon>Eukaryota</taxon>
        <taxon>Metazoa</taxon>
        <taxon>Chordata</taxon>
        <taxon>Craniata</taxon>
        <taxon>Vertebrata</taxon>
        <taxon>Euteleostomi</taxon>
        <taxon>Lepidosauria</taxon>
        <taxon>Squamata</taxon>
        <taxon>Bifurcata</taxon>
        <taxon>Gekkota</taxon>
        <taxon>Sphaerodactylidae</taxon>
        <taxon>Sphaerodactylus</taxon>
    </lineage>
</organism>
<accession>A0ACB8FRQ1</accession>
<proteinExistence type="predicted"/>
<evidence type="ECO:0000313" key="2">
    <source>
        <dbReference type="Proteomes" id="UP000827872"/>
    </source>
</evidence>
<evidence type="ECO:0000313" key="1">
    <source>
        <dbReference type="EMBL" id="KAH8008029.1"/>
    </source>
</evidence>
<comment type="caution">
    <text evidence="1">The sequence shown here is derived from an EMBL/GenBank/DDBJ whole genome shotgun (WGS) entry which is preliminary data.</text>
</comment>